<keyword evidence="2" id="KW-1185">Reference proteome</keyword>
<proteinExistence type="predicted"/>
<name>A0ACB5UK98_9FIRM</name>
<accession>A0ACB5UK98</accession>
<evidence type="ECO:0000313" key="2">
    <source>
        <dbReference type="Proteomes" id="UP001374599"/>
    </source>
</evidence>
<dbReference type="EMBL" id="BTPU01000032">
    <property type="protein sequence ID" value="GMQ62975.1"/>
    <property type="molecule type" value="Genomic_DNA"/>
</dbReference>
<gene>
    <name evidence="1" type="ORF">AN2V17_22070</name>
</gene>
<dbReference type="Proteomes" id="UP001374599">
    <property type="component" value="Unassembled WGS sequence"/>
</dbReference>
<protein>
    <submittedName>
        <fullName evidence="1">Non-ribosomal peptide synthetase</fullName>
    </submittedName>
</protein>
<reference evidence="1" key="1">
    <citation type="submission" date="2023-09" db="EMBL/GenBank/DDBJ databases">
        <title>Vallitalea sediminicola and Vallitalea maricola sp. nov., anaerobic bacteria isolated from marine sediment.</title>
        <authorList>
            <person name="Hirano S."/>
            <person name="Maeda A."/>
            <person name="Terahara T."/>
            <person name="Mori K."/>
            <person name="Hamada M."/>
            <person name="Matsumoto R."/>
            <person name="Kobayashi T."/>
        </authorList>
    </citation>
    <scope>NUCLEOTIDE SEQUENCE</scope>
    <source>
        <strain evidence="1">AN17-2</strain>
    </source>
</reference>
<organism evidence="1 2">
    <name type="scientific">Vallitalea maricola</name>
    <dbReference type="NCBI Taxonomy" id="3074433"/>
    <lineage>
        <taxon>Bacteria</taxon>
        <taxon>Bacillati</taxon>
        <taxon>Bacillota</taxon>
        <taxon>Clostridia</taxon>
        <taxon>Lachnospirales</taxon>
        <taxon>Vallitaleaceae</taxon>
        <taxon>Vallitalea</taxon>
    </lineage>
</organism>
<comment type="caution">
    <text evidence="1">The sequence shown here is derived from an EMBL/GenBank/DDBJ whole genome shotgun (WGS) entry which is preliminary data.</text>
</comment>
<sequence>MYKKTAIYKEDMLYNQFPLSIGQKSLWHISQFQSGNSAYNLIMGIKIKGILDNTLVERSLHILLDRHEMLRAVIKEINGVPYQYIIDNLEMGIQYRDLKNKKTTEQDKIIDEYMYEESVFVYDLEQGPLLRVSLLETQLDEQIFIFNFHHIIADGWSIQLFMKEFIEVYYSLEKGKEHTLPKLEFCYRDYVKWQYDCLNKGLYEKDIQYWSSKLKNVNTRDILPLDFPKTSTRNYRGKNVSYEMDEETTRCIQELSKVEKSTPFAVLLTCFKILLYRYSNQSDILVGIPVAGRNRYEVESIIGLFVNTLVIRSKVDGSLTFRELLKKVTLNTIEAYEHQDIPFAQLVEEIKPATIAEEMPFFETFFSFQNKKLDIKEFHGLSYELMHMKKVTSKFDLSFEIEAYNNRLIINIEYRDDLFKQERIHGMFRHYRNIIHHVVNAPKSKITDINMLSEEEKSIIITKWNNTNKIYSDKDVLQLFDEQVRLYSNKIAVRYGDETISYKKLSQLSNQVASYLLDSQVISGDRIVLCMESGIGRIASILGIWKVGGCYVPCDPLWPPKRIAKILEDVNAKLLIKDESIAYWNNGVTNTVDIEDIKKISICNPIQRQLNLVDTAYILFTSGSTGKPKGVMISHQSLINFLNSMIECPGIEVTDRFLSVTNYTFDISILEMFLPLIVGAEVNILSRLERLEGSKLRNRLEQYRPTIMQGTPATWQMIIDAGWQGDGKLKILCGGEKLTKNLAKDLVSKGQLWNMYGPTETTIWSLIHEVTEEEEIPIGRPIANTYVYILDKYLNPVPVGVPGDIYIGGLGLAQGYYCLPKENQDKFLHNQWRTGKIYATGDRGKYNCDGYIYYLGREDDQLKIRGYRIEAQEIEERIKKCHGVKDALVTKYRDDDKIEKLIAYVVINKSSVSISSQSIYTHLSSELPYYMLPTKIQLMEKFPLTAHGKVDRKQLPILSTEPLEANDIDIKINNHIEEQMIKVWQEVLHQDKINLTSHFFLMGGHSLLATQLLNKIESVFKVSMKLSDIIHYPKLVDMCKRLNTYLDDNNIQYEKTKNQGFPSIIPDKVNRGRAFQLTEIQKAYWLGRKSSIGLGNIATHIYYEIEMSQVDIKKFNQSVNQLIQRHDMLRAIIQPEGTQRILDKVPDYIIEVTNLDDMSLQKQNQYLDDVRYELSHKVLQEDKWPLFHIRASQYDGITRVHIGVDLLIADAWSLQILSNELMLYYDNQQETISSIEISYRDYVIALYRYYESSIYANHKKYWMDRVQHLPSGPKLPLLIEPDTIKKPTFKRIEGRIKISHWSRLKKVANSYNITPNALLLTAFTQVLKKWTKESNFTLNLTYFNRLPLHKDIYNVVGDFTSLIVLEIGDKGNSLLEFASELQKQLWEDMDHSLFCGTKVMNEMIKKGYIDNVLPIVFTSMLGFENDHYNETKDHNSSKQIFGISQTPQIWLDHQVIEHDGELIYNWDYVADIFPSGLIEMMFSSYTMLIQQLINEDIWIAQSISIVEDKMNQLLIENYSQDILSEDLLYSAFIRQAQYNPNRIAIVAHGKELTYGELHNMSNGVAAKLREYNLEQTVIGIFMEKGWEQIVAIIGILKAGYVYLPIEANTPIERIRYMLDKAHAKTVIVQEQTQDRLTLPDVQKLRIEEKNHNIKTYNAIEQSPEDTAYIIFTSGSTGEPKGVVVSHKSAVNTIYDINKRFKVTKEDRILGVSSYAFDLSVYDIFGILSVGGVLVIPNAQQIYSPVHWANLIRDYGITLWNSVPALFNMLFNTKDLVDELVTLRLVLLSGDWVPISLVKQSKKINEQLKVVSLGGATEASIWSIYYEIEEINPLWGSIPYGWSLTNQRVYVLDDQLQICPIWTTGKIYIGGVGLAKGYVNDEIRTSERFIIHPHTHERIYDTGDLGRYISDGSIEFQGREDNQVKVQGFRIELEEIENTIKKHPMVKNIVVKAEGEVFEDKKLVAYVVPEYENEKSNEVMITDKGERLDFKLQEKAIRKDLDGTRIDIADLAYQPEQNIYMRRRSYRKFESDTITYKDFCHFLNHLSQITLENLTFPKYLYGSSGGLYPVQVYLYIKDKTIENIPMGYYYYNPQRKSLVLLSRERMDSSIYVTKNQSIYDNSAFSIFLAAQMEAIEPMYGREHGEKFCLMEAGAISQLLEMIGPDYNIGLCQIGAFNFEAISHNFQLNENTQYLHHLLGGKISNQLATKEGLLNEFRQYTPYNSRNKINDYINEIREMLIKKLPFYMIPTSFIIMDELPLTPNGKIDRVALGKTYEKNKTRPKEPLNNELTPVGNTIINIWKEIFHLEDIHPYDNFFDLGGDSLLIVQVHSQLEERLGMNIKVVDLFRYPTVDSLAGYLEGNKTNNHKVSMNRAQLRLSKRRTRR</sequence>
<evidence type="ECO:0000313" key="1">
    <source>
        <dbReference type="EMBL" id="GMQ62975.1"/>
    </source>
</evidence>